<dbReference type="EMBL" id="JARO02009001">
    <property type="protein sequence ID" value="KPP62067.1"/>
    <property type="molecule type" value="Genomic_DNA"/>
</dbReference>
<evidence type="ECO:0000313" key="15">
    <source>
        <dbReference type="Proteomes" id="UP000034805"/>
    </source>
</evidence>
<dbReference type="Pfam" id="PF24681">
    <property type="entry name" value="Kelch_KLHDC2_KLHL20_DRC7"/>
    <property type="match status" value="1"/>
</dbReference>
<dbReference type="AlphaFoldDB" id="A0A0P7UKH4"/>
<evidence type="ECO:0000256" key="12">
    <source>
        <dbReference type="ARBA" id="ARBA00030847"/>
    </source>
</evidence>
<dbReference type="Pfam" id="PF04072">
    <property type="entry name" value="LCM"/>
    <property type="match status" value="1"/>
</dbReference>
<accession>A0A0P7UKH4</accession>
<evidence type="ECO:0000256" key="3">
    <source>
        <dbReference type="ARBA" id="ARBA00010703"/>
    </source>
</evidence>
<dbReference type="InterPro" id="IPR029063">
    <property type="entry name" value="SAM-dependent_MTases_sf"/>
</dbReference>
<proteinExistence type="inferred from homology"/>
<dbReference type="Gene3D" id="2.120.10.80">
    <property type="entry name" value="Kelch-type beta propeller"/>
    <property type="match status" value="1"/>
</dbReference>
<gene>
    <name evidence="14" type="ORF">Z043_119774</name>
</gene>
<evidence type="ECO:0000256" key="8">
    <source>
        <dbReference type="ARBA" id="ARBA00022679"/>
    </source>
</evidence>
<name>A0A0P7UKH4_SCLFO</name>
<keyword evidence="8" id="KW-0808">Transferase</keyword>
<keyword evidence="9" id="KW-0949">S-adenosyl-L-methionine</keyword>
<comment type="similarity">
    <text evidence="3">Belongs to the methyltransferase superfamily. LCMT family.</text>
</comment>
<evidence type="ECO:0000256" key="5">
    <source>
        <dbReference type="ARBA" id="ARBA00012779"/>
    </source>
</evidence>
<comment type="catalytic activity">
    <reaction evidence="13">
        <text>7-[(3S)-(3-amino-3-methoxycarbonyl)propyl]wyosine(37) in tRNA(Phe) + S-adenosyl-L-methionine + CO2 = wybutosine(37) in tRNA(Phe) + S-adenosyl-L-homocysteine + 2 H(+)</text>
        <dbReference type="Rhea" id="RHEA:37119"/>
        <dbReference type="Rhea" id="RHEA-COMP:11844"/>
        <dbReference type="Rhea" id="RHEA-COMP:11847"/>
        <dbReference type="ChEBI" id="CHEBI:15378"/>
        <dbReference type="ChEBI" id="CHEBI:16526"/>
        <dbReference type="ChEBI" id="CHEBI:57856"/>
        <dbReference type="ChEBI" id="CHEBI:59789"/>
        <dbReference type="ChEBI" id="CHEBI:73544"/>
        <dbReference type="ChEBI" id="CHEBI:74275"/>
        <dbReference type="EC" id="2.3.1.231"/>
    </reaction>
</comment>
<dbReference type="STRING" id="113540.ENSSFOP00015036797"/>
<dbReference type="SUPFAM" id="SSF53335">
    <property type="entry name" value="S-adenosyl-L-methionine-dependent methyltransferases"/>
    <property type="match status" value="1"/>
</dbReference>
<evidence type="ECO:0000313" key="14">
    <source>
        <dbReference type="EMBL" id="KPP62067.1"/>
    </source>
</evidence>
<evidence type="ECO:0000256" key="2">
    <source>
        <dbReference type="ARBA" id="ARBA00004797"/>
    </source>
</evidence>
<comment type="pathway">
    <text evidence="2">tRNA modification; wybutosine-tRNA(Phe) biosynthesis.</text>
</comment>
<dbReference type="UniPathway" id="UPA00375"/>
<evidence type="ECO:0000256" key="9">
    <source>
        <dbReference type="ARBA" id="ARBA00022691"/>
    </source>
</evidence>
<dbReference type="InterPro" id="IPR007213">
    <property type="entry name" value="Ppm1/Ppm2/Tcmp"/>
</dbReference>
<dbReference type="GO" id="GO:0030488">
    <property type="term" value="P:tRNA methylation"/>
    <property type="evidence" value="ECO:0007669"/>
    <property type="project" value="TreeGrafter"/>
</dbReference>
<evidence type="ECO:0000256" key="1">
    <source>
        <dbReference type="ARBA" id="ARBA00001806"/>
    </source>
</evidence>
<dbReference type="GO" id="GO:0031591">
    <property type="term" value="P:wybutosine biosynthetic process"/>
    <property type="evidence" value="ECO:0007669"/>
    <property type="project" value="TreeGrafter"/>
</dbReference>
<dbReference type="PANTHER" id="PTHR46529:SF1">
    <property type="entry name" value="TRNA WYBUTOSINE-SYNTHESIZING PROTEIN 4"/>
    <property type="match status" value="1"/>
</dbReference>
<comment type="caution">
    <text evidence="14">The sequence shown here is derived from an EMBL/GenBank/DDBJ whole genome shotgun (WGS) entry which is preliminary data.</text>
</comment>
<dbReference type="SUPFAM" id="SSF117281">
    <property type="entry name" value="Kelch motif"/>
    <property type="match status" value="1"/>
</dbReference>
<dbReference type="EC" id="2.3.1.231" evidence="4"/>
<dbReference type="EC" id="2.1.1.290" evidence="5"/>
<keyword evidence="10" id="KW-0819">tRNA processing</keyword>
<comment type="catalytic activity">
    <reaction evidence="1">
        <text>7-[(3S)-3-amino-3-carboxypropyl]wyosine(37) in tRNA(Phe) + S-adenosyl-L-methionine = 7-[(3S)-(3-amino-3-methoxycarbonyl)propyl]wyosine(37) in tRNA(Phe) + S-adenosyl-L-homocysteine</text>
        <dbReference type="Rhea" id="RHEA:36903"/>
        <dbReference type="Rhea" id="RHEA-COMP:10379"/>
        <dbReference type="Rhea" id="RHEA-COMP:11844"/>
        <dbReference type="ChEBI" id="CHEBI:57856"/>
        <dbReference type="ChEBI" id="CHEBI:59789"/>
        <dbReference type="ChEBI" id="CHEBI:73543"/>
        <dbReference type="ChEBI" id="CHEBI:74275"/>
        <dbReference type="EC" id="2.1.1.290"/>
    </reaction>
</comment>
<evidence type="ECO:0000256" key="7">
    <source>
        <dbReference type="ARBA" id="ARBA00022603"/>
    </source>
</evidence>
<dbReference type="InterPro" id="IPR015915">
    <property type="entry name" value="Kelch-typ_b-propeller"/>
</dbReference>
<dbReference type="Proteomes" id="UP000034805">
    <property type="component" value="Unassembled WGS sequence"/>
</dbReference>
<evidence type="ECO:0000256" key="6">
    <source>
        <dbReference type="ARBA" id="ARBA00018045"/>
    </source>
</evidence>
<dbReference type="GO" id="GO:0008175">
    <property type="term" value="F:tRNA methyltransferase activity"/>
    <property type="evidence" value="ECO:0007669"/>
    <property type="project" value="TreeGrafter"/>
</dbReference>
<protein>
    <recommendedName>
        <fullName evidence="6">tRNA wybutosine-synthesizing protein 4</fullName>
        <ecNumber evidence="5">2.1.1.290</ecNumber>
        <ecNumber evidence="4">2.3.1.231</ecNumber>
    </recommendedName>
    <alternativeName>
        <fullName evidence="12">tRNA(Phe) (7-(3-amino-3-(methoxycarbonyl)propyl)wyosine(37)-N)-methoxycarbonyltransferase</fullName>
    </alternativeName>
    <alternativeName>
        <fullName evidence="11">tRNA(Phe) (7-(3-amino-3-carboxypropyl)wyosine(37)-O)-methyltransferase</fullName>
    </alternativeName>
</protein>
<sequence>MPLGLALPLLAMDGRTRAKECGSSSAAQLPTSLLQPLGPSNKKQAVTLRCRARISVAAADLPFSRGYFLKISACALVQGTNDSSVLSKASAAAQGYFEDAFIKDFVCKVSRRAPLINKGYYVRWSAVDHCVRHFLHVTEGCAKRQILSLGAGFDSLYFRLHAEGLSPSLVVFEVDFPDVARRKATLICASDHLKGALKDWEPHSPLHTGPVCLFSSQYRLLGVDVRDEGKAEEAFGTAALQRSAPTLLLSEVALTYMDTERSDALIGWAAQLLPHALFVMYEQIRPHDPFGRVMRDHFLKLNSALHALIRYPDTSAQMQRFLDRGWERCVCLDMNQFYLGLLSEKERSRVEKLEPFDEFEEWHQKCSHYFILTASKGPLTSQALIAFPLVSPLPTMSPVLNPKLLRVQLLPMGLKGPAVEGLGMASALITPGVILLCGGAMRSGRVNTAKLLLREQKGWTSVSAESQTDWGVRMYHTATAVPGWGVVVLGGRSSPLRPVCRVLRVALSIESRSELHAVAGSTQPRLSVTDVSCAGDAPRPRWRHSATLLSHGGKKLLFVFGGRTEMEPVLCDGHFLNVDDQRWETVSIEGAVPAARHSHSACACEGGVVISGGLGRGGIPLGDAVFLLPTTTGFRWEELVIKPPVVPRYSHHSHVIGQQLLLIGGVWLQADGVPGVAIIHLATGSSVEYSMDISEVPWPLMLQSFCSELLDEDGTVITLIGGGGNCFSFGTHLNPQPVSLNLTSVL</sequence>
<dbReference type="Gene3D" id="3.40.50.150">
    <property type="entry name" value="Vaccinia Virus protein VP39"/>
    <property type="match status" value="1"/>
</dbReference>
<evidence type="ECO:0000256" key="10">
    <source>
        <dbReference type="ARBA" id="ARBA00022694"/>
    </source>
</evidence>
<keyword evidence="7" id="KW-0489">Methyltransferase</keyword>
<evidence type="ECO:0000256" key="13">
    <source>
        <dbReference type="ARBA" id="ARBA00049250"/>
    </source>
</evidence>
<evidence type="ECO:0000256" key="11">
    <source>
        <dbReference type="ARBA" id="ARBA00029750"/>
    </source>
</evidence>
<dbReference type="FunFam" id="3.40.50.150:FF:000207">
    <property type="entry name" value="Leucine carboxyl methyltransferase 2"/>
    <property type="match status" value="1"/>
</dbReference>
<evidence type="ECO:0000256" key="4">
    <source>
        <dbReference type="ARBA" id="ARBA00012155"/>
    </source>
</evidence>
<dbReference type="PANTHER" id="PTHR46529">
    <property type="entry name" value="TRNA WYBUTOSINE-SYNTHESIZING PROTEIN 4"/>
    <property type="match status" value="1"/>
</dbReference>
<reference evidence="14 15" key="1">
    <citation type="submission" date="2015-08" db="EMBL/GenBank/DDBJ databases">
        <title>The genome of the Asian arowana (Scleropages formosus).</title>
        <authorList>
            <person name="Tan M.H."/>
            <person name="Gan H.M."/>
            <person name="Croft L.J."/>
            <person name="Austin C.M."/>
        </authorList>
    </citation>
    <scope>NUCLEOTIDE SEQUENCE [LARGE SCALE GENOMIC DNA]</scope>
    <source>
        <strain evidence="14">Aro1</strain>
    </source>
</reference>
<organism evidence="14 15">
    <name type="scientific">Scleropages formosus</name>
    <name type="common">Asian bonytongue</name>
    <name type="synonym">Osteoglossum formosum</name>
    <dbReference type="NCBI Taxonomy" id="113540"/>
    <lineage>
        <taxon>Eukaryota</taxon>
        <taxon>Metazoa</taxon>
        <taxon>Chordata</taxon>
        <taxon>Craniata</taxon>
        <taxon>Vertebrata</taxon>
        <taxon>Euteleostomi</taxon>
        <taxon>Actinopterygii</taxon>
        <taxon>Neopterygii</taxon>
        <taxon>Teleostei</taxon>
        <taxon>Osteoglossocephala</taxon>
        <taxon>Osteoglossomorpha</taxon>
        <taxon>Osteoglossiformes</taxon>
        <taxon>Osteoglossidae</taxon>
        <taxon>Scleropages</taxon>
    </lineage>
</organism>